<keyword evidence="6" id="KW-1185">Reference proteome</keyword>
<reference evidence="6" key="1">
    <citation type="journal article" date="2019" name="Int. J. Syst. Evol. Microbiol.">
        <title>The Global Catalogue of Microorganisms (GCM) 10K type strain sequencing project: providing services to taxonomists for standard genome sequencing and annotation.</title>
        <authorList>
            <consortium name="The Broad Institute Genomics Platform"/>
            <consortium name="The Broad Institute Genome Sequencing Center for Infectious Disease"/>
            <person name="Wu L."/>
            <person name="Ma J."/>
        </authorList>
    </citation>
    <scope>NUCLEOTIDE SEQUENCE [LARGE SCALE GENOMIC DNA]</scope>
    <source>
        <strain evidence="6">KCTC 52607</strain>
    </source>
</reference>
<gene>
    <name evidence="5" type="ORF">ACFODU_06085</name>
</gene>
<dbReference type="Proteomes" id="UP001595456">
    <property type="component" value="Unassembled WGS sequence"/>
</dbReference>
<dbReference type="EMBL" id="JBHRST010000008">
    <property type="protein sequence ID" value="MFC3097371.1"/>
    <property type="molecule type" value="Genomic_DNA"/>
</dbReference>
<dbReference type="InterPro" id="IPR024455">
    <property type="entry name" value="Phage_capsid"/>
</dbReference>
<protein>
    <submittedName>
        <fullName evidence="5">Phage major capsid protein</fullName>
    </submittedName>
</protein>
<dbReference type="InterPro" id="IPR054612">
    <property type="entry name" value="Phage_capsid-like_C"/>
</dbReference>
<evidence type="ECO:0000313" key="5">
    <source>
        <dbReference type="EMBL" id="MFC3097371.1"/>
    </source>
</evidence>
<feature type="region of interest" description="Disordered" evidence="3">
    <location>
        <begin position="1"/>
        <end position="25"/>
    </location>
</feature>
<dbReference type="SUPFAM" id="SSF56563">
    <property type="entry name" value="Major capsid protein gp5"/>
    <property type="match status" value="1"/>
</dbReference>
<dbReference type="Pfam" id="PF05065">
    <property type="entry name" value="Phage_capsid"/>
    <property type="match status" value="1"/>
</dbReference>
<name>A0ABV7E5Y8_9SPHN</name>
<proteinExistence type="predicted"/>
<sequence>MKTANLLEQGRTAAPFEQKDGLNLPADPADAINKLAEAFVAFKSSHAEEVAEIKKKGAVDPLLTERLSKIDTALNTFTEAKTALESSIAAERKEREDLELRLQRMNVKGDGDAAKAELELKEFNQAAKSMAAARQRPFEPVDAKSFDEYKAAWDKLQREGKDALSADELKAMSVGSDKDGGYLVTPDTNGRMVRKVFETSPIRQIANVQVISSDKLEGDYDLDEAGAGWVGETQSRIDTDTPEIGSWEIPVHEMFAQPKATQQLLDDASVNIENWLGDKVGQRFGRLENTAFVSGNGARKPRGFAAYPTLEDDGSGVAWGSIGFVKSGANGAFLASAQHPADRLYDLIGALKEAYLPGARFVTRRTVLTAVRKIKATDGHYLWQPSFVLGQPEMLAGFPITRAEDIAALGNDSLSLWFGDFNEAYQIVDRLGTRVLRDPYTDKPFVKFYSIRRTGGAVVNFEAIKAMKFAA</sequence>
<keyword evidence="2" id="KW-0175">Coiled coil</keyword>
<organism evidence="5 6">
    <name type="scientific">Alteraurantiacibacter palmitatis</name>
    <dbReference type="NCBI Taxonomy" id="2054628"/>
    <lineage>
        <taxon>Bacteria</taxon>
        <taxon>Pseudomonadati</taxon>
        <taxon>Pseudomonadota</taxon>
        <taxon>Alphaproteobacteria</taxon>
        <taxon>Sphingomonadales</taxon>
        <taxon>Erythrobacteraceae</taxon>
        <taxon>Alteraurantiacibacter</taxon>
    </lineage>
</organism>
<comment type="subcellular location">
    <subcellularLocation>
        <location evidence="1">Virion</location>
    </subcellularLocation>
</comment>
<dbReference type="RefSeq" id="WP_336926151.1">
    <property type="nucleotide sequence ID" value="NZ_JBANRO010000006.1"/>
</dbReference>
<evidence type="ECO:0000313" key="6">
    <source>
        <dbReference type="Proteomes" id="UP001595456"/>
    </source>
</evidence>
<evidence type="ECO:0000256" key="1">
    <source>
        <dbReference type="ARBA" id="ARBA00004328"/>
    </source>
</evidence>
<evidence type="ECO:0000259" key="4">
    <source>
        <dbReference type="Pfam" id="PF05065"/>
    </source>
</evidence>
<feature type="domain" description="Phage capsid-like C-terminal" evidence="4">
    <location>
        <begin position="180"/>
        <end position="469"/>
    </location>
</feature>
<evidence type="ECO:0000256" key="3">
    <source>
        <dbReference type="SAM" id="MobiDB-lite"/>
    </source>
</evidence>
<feature type="coiled-coil region" evidence="2">
    <location>
        <begin position="81"/>
        <end position="133"/>
    </location>
</feature>
<dbReference type="NCBIfam" id="TIGR01554">
    <property type="entry name" value="major_cap_HK97"/>
    <property type="match status" value="1"/>
</dbReference>
<evidence type="ECO:0000256" key="2">
    <source>
        <dbReference type="SAM" id="Coils"/>
    </source>
</evidence>
<accession>A0ABV7E5Y8</accession>
<dbReference type="Gene3D" id="3.30.2320.10">
    <property type="entry name" value="hypothetical protein PF0899 domain"/>
    <property type="match status" value="1"/>
</dbReference>
<comment type="caution">
    <text evidence="5">The sequence shown here is derived from an EMBL/GenBank/DDBJ whole genome shotgun (WGS) entry which is preliminary data.</text>
</comment>